<evidence type="ECO:0000256" key="1">
    <source>
        <dbReference type="ARBA" id="ARBA00001971"/>
    </source>
</evidence>
<protein>
    <recommendedName>
        <fullName evidence="7">Cytochrome P450</fullName>
    </recommendedName>
</protein>
<reference evidence="5 6" key="1">
    <citation type="journal article" date="2018" name="MBio">
        <title>Comparative Genomics Reveals the Core Gene Toolbox for the Fungus-Insect Symbiosis.</title>
        <authorList>
            <person name="Wang Y."/>
            <person name="Stata M."/>
            <person name="Wang W."/>
            <person name="Stajich J.E."/>
            <person name="White M.M."/>
            <person name="Moncalvo J.M."/>
        </authorList>
    </citation>
    <scope>NUCLEOTIDE SEQUENCE [LARGE SCALE GENOMIC DNA]</scope>
    <source>
        <strain evidence="5 6">SC-DP-2</strain>
    </source>
</reference>
<dbReference type="PANTHER" id="PTHR46206">
    <property type="entry name" value="CYTOCHROME P450"/>
    <property type="match status" value="1"/>
</dbReference>
<sequence length="380" mass="44202">QPPPVLMKNYELSKDGNLLEYFSKFEKAGYVAKFIGAESEFVTGKPHLLLFSGLPENALSKLKVVQKSFHKNWSVQSHFKSENLRSILKLIVYTNIPFVLHQFEHVIHENINKDILLFLENDYVFIENIFEYIRQILIDMAIRHCYGEKAKSNPIFVNNILLLLNQKVSYRGKHMSKKLKFRQSNSDISREYLSNFVINGEYKNLNSNIMDENDSIVNTILKNQKEFDIPNDIFYSTIPSYITLFVILLEHAFSSFLIDISLCPRVFKKLANEQRRIMDNHGKIISTEHLDKMAYLDAAIVESFRLSNSQTFMKQASCDIFLPNGVLLHKGSFVKFNCVTYDRSPELFKDYPHDFIPERHFKLGTKLDVTSKTNLIWGFG</sequence>
<proteinExistence type="inferred from homology"/>
<feature type="non-terminal residue" evidence="5">
    <location>
        <position position="1"/>
    </location>
</feature>
<dbReference type="OrthoDB" id="1470350at2759"/>
<dbReference type="STRING" id="133381.A0A2T9Z6U3"/>
<keyword evidence="4" id="KW-0560">Oxidoreductase</keyword>
<dbReference type="AlphaFoldDB" id="A0A2T9Z6U3"/>
<evidence type="ECO:0000313" key="6">
    <source>
        <dbReference type="Proteomes" id="UP000245609"/>
    </source>
</evidence>
<keyword evidence="6" id="KW-1185">Reference proteome</keyword>
<dbReference type="GO" id="GO:0016705">
    <property type="term" value="F:oxidoreductase activity, acting on paired donors, with incorporation or reduction of molecular oxygen"/>
    <property type="evidence" value="ECO:0007669"/>
    <property type="project" value="InterPro"/>
</dbReference>
<dbReference type="PANTHER" id="PTHR46206:SF1">
    <property type="entry name" value="P450, PUTATIVE (EUROFUNG)-RELATED"/>
    <property type="match status" value="1"/>
</dbReference>
<keyword evidence="3" id="KW-0479">Metal-binding</keyword>
<dbReference type="GO" id="GO:0004497">
    <property type="term" value="F:monooxygenase activity"/>
    <property type="evidence" value="ECO:0007669"/>
    <property type="project" value="UniProtKB-KW"/>
</dbReference>
<gene>
    <name evidence="5" type="ORF">BB560_005295</name>
</gene>
<keyword evidence="4" id="KW-0503">Monooxygenase</keyword>
<dbReference type="GO" id="GO:0020037">
    <property type="term" value="F:heme binding"/>
    <property type="evidence" value="ECO:0007669"/>
    <property type="project" value="InterPro"/>
</dbReference>
<accession>A0A2T9Z6U3</accession>
<dbReference type="Proteomes" id="UP000245609">
    <property type="component" value="Unassembled WGS sequence"/>
</dbReference>
<dbReference type="EMBL" id="MBFS01002082">
    <property type="protein sequence ID" value="PVV00329.1"/>
    <property type="molecule type" value="Genomic_DNA"/>
</dbReference>
<comment type="similarity">
    <text evidence="2">Belongs to the cytochrome P450 family.</text>
</comment>
<evidence type="ECO:0000256" key="2">
    <source>
        <dbReference type="ARBA" id="ARBA00010617"/>
    </source>
</evidence>
<dbReference type="SUPFAM" id="SSF48264">
    <property type="entry name" value="Cytochrome P450"/>
    <property type="match status" value="1"/>
</dbReference>
<dbReference type="Gene3D" id="1.10.630.10">
    <property type="entry name" value="Cytochrome P450"/>
    <property type="match status" value="1"/>
</dbReference>
<comment type="cofactor">
    <cofactor evidence="1">
        <name>heme</name>
        <dbReference type="ChEBI" id="CHEBI:30413"/>
    </cofactor>
</comment>
<name>A0A2T9Z6U3_9FUNG</name>
<dbReference type="InterPro" id="IPR036396">
    <property type="entry name" value="Cyt_P450_sf"/>
</dbReference>
<comment type="caution">
    <text evidence="5">The sequence shown here is derived from an EMBL/GenBank/DDBJ whole genome shotgun (WGS) entry which is preliminary data.</text>
</comment>
<dbReference type="InterPro" id="IPR001128">
    <property type="entry name" value="Cyt_P450"/>
</dbReference>
<feature type="non-terminal residue" evidence="5">
    <location>
        <position position="380"/>
    </location>
</feature>
<evidence type="ECO:0000256" key="4">
    <source>
        <dbReference type="ARBA" id="ARBA00023033"/>
    </source>
</evidence>
<dbReference type="Pfam" id="PF00067">
    <property type="entry name" value="p450"/>
    <property type="match status" value="1"/>
</dbReference>
<evidence type="ECO:0008006" key="7">
    <source>
        <dbReference type="Google" id="ProtNLM"/>
    </source>
</evidence>
<organism evidence="5 6">
    <name type="scientific">Smittium megazygosporum</name>
    <dbReference type="NCBI Taxonomy" id="133381"/>
    <lineage>
        <taxon>Eukaryota</taxon>
        <taxon>Fungi</taxon>
        <taxon>Fungi incertae sedis</taxon>
        <taxon>Zoopagomycota</taxon>
        <taxon>Kickxellomycotina</taxon>
        <taxon>Harpellomycetes</taxon>
        <taxon>Harpellales</taxon>
        <taxon>Legeriomycetaceae</taxon>
        <taxon>Smittium</taxon>
    </lineage>
</organism>
<evidence type="ECO:0000313" key="5">
    <source>
        <dbReference type="EMBL" id="PVV00329.1"/>
    </source>
</evidence>
<dbReference type="GO" id="GO:0005506">
    <property type="term" value="F:iron ion binding"/>
    <property type="evidence" value="ECO:0007669"/>
    <property type="project" value="InterPro"/>
</dbReference>
<evidence type="ECO:0000256" key="3">
    <source>
        <dbReference type="ARBA" id="ARBA00022723"/>
    </source>
</evidence>